<dbReference type="RefSeq" id="WP_224865103.1">
    <property type="nucleotide sequence ID" value="NZ_JAYJJT010000004.1"/>
</dbReference>
<name>A0ABU5YGN5_9MYCO</name>
<gene>
    <name evidence="1" type="ORF">KV112_04460</name>
</gene>
<keyword evidence="2" id="KW-1185">Reference proteome</keyword>
<evidence type="ECO:0000313" key="2">
    <source>
        <dbReference type="Proteomes" id="UP001299046"/>
    </source>
</evidence>
<proteinExistence type="predicted"/>
<comment type="caution">
    <text evidence="1">The sequence shown here is derived from an EMBL/GenBank/DDBJ whole genome shotgun (WGS) entry which is preliminary data.</text>
</comment>
<dbReference type="Proteomes" id="UP001299046">
    <property type="component" value="Unassembled WGS sequence"/>
</dbReference>
<protein>
    <submittedName>
        <fullName evidence="1">Uncharacterized protein</fullName>
    </submittedName>
</protein>
<accession>A0ABU5YGN5</accession>
<sequence>MNRPLVVTLIMPDIGTVNGHLRASSGGRWHGELATDDYEIAVYVNPRRRSDDR</sequence>
<evidence type="ECO:0000313" key="1">
    <source>
        <dbReference type="EMBL" id="MEB3049001.1"/>
    </source>
</evidence>
<dbReference type="EMBL" id="JAYJJT010000004">
    <property type="protein sequence ID" value="MEB3049001.1"/>
    <property type="molecule type" value="Genomic_DNA"/>
</dbReference>
<reference evidence="1 2" key="1">
    <citation type="submission" date="2023-12" db="EMBL/GenBank/DDBJ databases">
        <title>Description of new species of Mycobacterium terrae complex isolated from sewage at the Sao Paulo Zoological Park Foundation in Brazil.</title>
        <authorList>
            <person name="Romagnoli C.L."/>
            <person name="Conceicao E.C."/>
            <person name="Machado E."/>
            <person name="Barreto L.B.P.F."/>
            <person name="Sharma A."/>
            <person name="Silva N.M."/>
            <person name="Marques L.E."/>
            <person name="Juliana M.A."/>
            <person name="Lourenco M.C.S."/>
            <person name="Digiampietri L.A."/>
            <person name="Suffys P.N."/>
            <person name="Viana-Niero C."/>
        </authorList>
    </citation>
    <scope>NUCLEOTIDE SEQUENCE [LARGE SCALE GENOMIC DNA]</scope>
    <source>
        <strain evidence="1 2">MYC123</strain>
    </source>
</reference>
<organism evidence="1 2">
    <name type="scientific">[Mycobacterium] zoologicum</name>
    <dbReference type="NCBI Taxonomy" id="2872311"/>
    <lineage>
        <taxon>Bacteria</taxon>
        <taxon>Bacillati</taxon>
        <taxon>Actinomycetota</taxon>
        <taxon>Actinomycetes</taxon>
        <taxon>Mycobacteriales</taxon>
        <taxon>Mycobacteriaceae</taxon>
        <taxon>Mycolicibacter</taxon>
    </lineage>
</organism>